<evidence type="ECO:0000256" key="4">
    <source>
        <dbReference type="ARBA" id="ARBA00022960"/>
    </source>
</evidence>
<dbReference type="RefSeq" id="WP_308950669.1">
    <property type="nucleotide sequence ID" value="NZ_JARXHW010000026.1"/>
</dbReference>
<dbReference type="EMBL" id="JARXHW010000026">
    <property type="protein sequence ID" value="MDQ8208186.1"/>
    <property type="molecule type" value="Genomic_DNA"/>
</dbReference>
<dbReference type="Proteomes" id="UP001225316">
    <property type="component" value="Unassembled WGS sequence"/>
</dbReference>
<dbReference type="InterPro" id="IPR002477">
    <property type="entry name" value="Peptidoglycan-bd-like"/>
</dbReference>
<feature type="active site" description="Proton donor/acceptor" evidence="7">
    <location>
        <position position="233"/>
    </location>
</feature>
<evidence type="ECO:0000256" key="7">
    <source>
        <dbReference type="PROSITE-ProRule" id="PRU01373"/>
    </source>
</evidence>
<evidence type="ECO:0000256" key="1">
    <source>
        <dbReference type="ARBA" id="ARBA00004752"/>
    </source>
</evidence>
<comment type="pathway">
    <text evidence="1 7">Cell wall biogenesis; peptidoglycan biosynthesis.</text>
</comment>
<comment type="caution">
    <text evidence="9">The sequence shown here is derived from an EMBL/GenBank/DDBJ whole genome shotgun (WGS) entry which is preliminary data.</text>
</comment>
<feature type="domain" description="L,D-TPase catalytic" evidence="8">
    <location>
        <begin position="137"/>
        <end position="273"/>
    </location>
</feature>
<gene>
    <name evidence="9" type="ORF">QEH52_11750</name>
</gene>
<dbReference type="PANTHER" id="PTHR30582:SF30">
    <property type="entry name" value="BLR4375 PROTEIN"/>
    <property type="match status" value="1"/>
</dbReference>
<dbReference type="SUPFAM" id="SSF47090">
    <property type="entry name" value="PGBD-like"/>
    <property type="match status" value="1"/>
</dbReference>
<dbReference type="Pfam" id="PF01471">
    <property type="entry name" value="PG_binding_1"/>
    <property type="match status" value="1"/>
</dbReference>
<organism evidence="9 10">
    <name type="scientific">Thalassobacterium maritimum</name>
    <dbReference type="NCBI Taxonomy" id="3041265"/>
    <lineage>
        <taxon>Bacteria</taxon>
        <taxon>Pseudomonadati</taxon>
        <taxon>Verrucomicrobiota</taxon>
        <taxon>Opitutia</taxon>
        <taxon>Puniceicoccales</taxon>
        <taxon>Coraliomargaritaceae</taxon>
        <taxon>Thalassobacterium</taxon>
    </lineage>
</organism>
<evidence type="ECO:0000313" key="10">
    <source>
        <dbReference type="Proteomes" id="UP001225316"/>
    </source>
</evidence>
<dbReference type="CDD" id="cd16913">
    <property type="entry name" value="YkuD_like"/>
    <property type="match status" value="1"/>
</dbReference>
<keyword evidence="4 7" id="KW-0133">Cell shape</keyword>
<dbReference type="Pfam" id="PF03734">
    <property type="entry name" value="YkuD"/>
    <property type="match status" value="1"/>
</dbReference>
<dbReference type="SUPFAM" id="SSF141523">
    <property type="entry name" value="L,D-transpeptidase catalytic domain-like"/>
    <property type="match status" value="1"/>
</dbReference>
<keyword evidence="10" id="KW-1185">Reference proteome</keyword>
<evidence type="ECO:0000256" key="3">
    <source>
        <dbReference type="ARBA" id="ARBA00022679"/>
    </source>
</evidence>
<name>A0ABU1AVK6_9BACT</name>
<evidence type="ECO:0000313" key="9">
    <source>
        <dbReference type="EMBL" id="MDQ8208186.1"/>
    </source>
</evidence>
<evidence type="ECO:0000259" key="8">
    <source>
        <dbReference type="PROSITE" id="PS52029"/>
    </source>
</evidence>
<accession>A0ABU1AVK6</accession>
<keyword evidence="6 7" id="KW-0961">Cell wall biogenesis/degradation</keyword>
<dbReference type="InterPro" id="IPR038063">
    <property type="entry name" value="Transpep_catalytic_dom"/>
</dbReference>
<dbReference type="InterPro" id="IPR005490">
    <property type="entry name" value="LD_TPept_cat_dom"/>
</dbReference>
<protein>
    <submittedName>
        <fullName evidence="9">L,D-transpeptidase</fullName>
    </submittedName>
</protein>
<keyword evidence="3" id="KW-0808">Transferase</keyword>
<evidence type="ECO:0000256" key="2">
    <source>
        <dbReference type="ARBA" id="ARBA00005992"/>
    </source>
</evidence>
<evidence type="ECO:0000256" key="5">
    <source>
        <dbReference type="ARBA" id="ARBA00022984"/>
    </source>
</evidence>
<proteinExistence type="inferred from homology"/>
<evidence type="ECO:0000256" key="6">
    <source>
        <dbReference type="ARBA" id="ARBA00023316"/>
    </source>
</evidence>
<dbReference type="Gene3D" id="1.10.101.10">
    <property type="entry name" value="PGBD-like superfamily/PGBD"/>
    <property type="match status" value="1"/>
</dbReference>
<comment type="similarity">
    <text evidence="2">Belongs to the YkuD family.</text>
</comment>
<feature type="active site" description="Nucleophile" evidence="7">
    <location>
        <position position="249"/>
    </location>
</feature>
<dbReference type="InterPro" id="IPR050979">
    <property type="entry name" value="LD-transpeptidase"/>
</dbReference>
<dbReference type="PANTHER" id="PTHR30582">
    <property type="entry name" value="L,D-TRANSPEPTIDASE"/>
    <property type="match status" value="1"/>
</dbReference>
<reference evidence="9 10" key="1">
    <citation type="submission" date="2023-04" db="EMBL/GenBank/DDBJ databases">
        <title>A novel bacteria isolated from coastal sediment.</title>
        <authorList>
            <person name="Liu X.-J."/>
            <person name="Du Z.-J."/>
        </authorList>
    </citation>
    <scope>NUCLEOTIDE SEQUENCE [LARGE SCALE GENOMIC DNA]</scope>
    <source>
        <strain evidence="9 10">SDUM461003</strain>
    </source>
</reference>
<dbReference type="InterPro" id="IPR036365">
    <property type="entry name" value="PGBD-like_sf"/>
</dbReference>
<dbReference type="PROSITE" id="PS52029">
    <property type="entry name" value="LD_TPASE"/>
    <property type="match status" value="1"/>
</dbReference>
<sequence length="274" mass="29799">MALARSGFSPGSIDGSIGTQTRQALSAYQTAHQLHPSGEFDLATQATLKIAEPLYARVTLSAADFARIDPAPASWKERGTRERMAYHSILEMLAETCMSHPDLIQQLNPALDFNQLQAGQEVLVPHMPPLQIYQPVSHLQISLSARTLQAISPQGRIVFHCPVSIARRVDKRPSGALRVKVRVKNPNYTFNPAILSSTAANEGITQKFIIQPGPNNPVGSTWIGLNLPSYGIHGTPEPEKVGRTESSGCFRLANWNAQTLLGLVEIGTTVHVDP</sequence>
<keyword evidence="5 7" id="KW-0573">Peptidoglycan synthesis</keyword>
<dbReference type="InterPro" id="IPR036366">
    <property type="entry name" value="PGBDSf"/>
</dbReference>
<dbReference type="Gene3D" id="2.40.440.10">
    <property type="entry name" value="L,D-transpeptidase catalytic domain-like"/>
    <property type="match status" value="1"/>
</dbReference>